<accession>A0A5B7ED15</accession>
<reference evidence="2 3" key="1">
    <citation type="submission" date="2019-05" db="EMBL/GenBank/DDBJ databases">
        <title>Another draft genome of Portunus trituberculatus and its Hox gene families provides insights of decapod evolution.</title>
        <authorList>
            <person name="Jeong J.-H."/>
            <person name="Song I."/>
            <person name="Kim S."/>
            <person name="Choi T."/>
            <person name="Kim D."/>
            <person name="Ryu S."/>
            <person name="Kim W."/>
        </authorList>
    </citation>
    <scope>NUCLEOTIDE SEQUENCE [LARGE SCALE GENOMIC DNA]</scope>
    <source>
        <tissue evidence="2">Muscle</tissue>
    </source>
</reference>
<organism evidence="2 3">
    <name type="scientific">Portunus trituberculatus</name>
    <name type="common">Swimming crab</name>
    <name type="synonym">Neptunus trituberculatus</name>
    <dbReference type="NCBI Taxonomy" id="210409"/>
    <lineage>
        <taxon>Eukaryota</taxon>
        <taxon>Metazoa</taxon>
        <taxon>Ecdysozoa</taxon>
        <taxon>Arthropoda</taxon>
        <taxon>Crustacea</taxon>
        <taxon>Multicrustacea</taxon>
        <taxon>Malacostraca</taxon>
        <taxon>Eumalacostraca</taxon>
        <taxon>Eucarida</taxon>
        <taxon>Decapoda</taxon>
        <taxon>Pleocyemata</taxon>
        <taxon>Brachyura</taxon>
        <taxon>Eubrachyura</taxon>
        <taxon>Portunoidea</taxon>
        <taxon>Portunidae</taxon>
        <taxon>Portuninae</taxon>
        <taxon>Portunus</taxon>
    </lineage>
</organism>
<keyword evidence="3" id="KW-1185">Reference proteome</keyword>
<proteinExistence type="predicted"/>
<dbReference type="EMBL" id="VSRR010002550">
    <property type="protein sequence ID" value="MPC32041.1"/>
    <property type="molecule type" value="Genomic_DNA"/>
</dbReference>
<evidence type="ECO:0000313" key="3">
    <source>
        <dbReference type="Proteomes" id="UP000324222"/>
    </source>
</evidence>
<evidence type="ECO:0000256" key="1">
    <source>
        <dbReference type="SAM" id="MobiDB-lite"/>
    </source>
</evidence>
<name>A0A5B7ED15_PORTR</name>
<comment type="caution">
    <text evidence="2">The sequence shown here is derived from an EMBL/GenBank/DDBJ whole genome shotgun (WGS) entry which is preliminary data.</text>
</comment>
<protein>
    <submittedName>
        <fullName evidence="2">Uncharacterized protein</fullName>
    </submittedName>
</protein>
<sequence>MWEEKKRGRWGKVSCVGEASTAPASSTTTTTNHHHLHHHHHHTATTLTSSSTTFPLLAWLARGTWRVVWPGSCHCGLPCDRSGVVSGSWLPQQLPQTVAGPAAPPPHSASTFCLAPQALLQPALPCPGLL</sequence>
<evidence type="ECO:0000313" key="2">
    <source>
        <dbReference type="EMBL" id="MPC32041.1"/>
    </source>
</evidence>
<gene>
    <name evidence="2" type="ORF">E2C01_025343</name>
</gene>
<feature type="region of interest" description="Disordered" evidence="1">
    <location>
        <begin position="14"/>
        <end position="37"/>
    </location>
</feature>
<dbReference type="AlphaFoldDB" id="A0A5B7ED15"/>
<feature type="compositionally biased region" description="Low complexity" evidence="1">
    <location>
        <begin position="19"/>
        <end position="31"/>
    </location>
</feature>
<dbReference type="Proteomes" id="UP000324222">
    <property type="component" value="Unassembled WGS sequence"/>
</dbReference>